<dbReference type="PANTHER" id="PTHR47245">
    <property type="entry name" value="PEPTIDYLPROLYL ISOMERASE"/>
    <property type="match status" value="1"/>
</dbReference>
<organism evidence="4 5">
    <name type="scientific">Massilicoli timonensis</name>
    <dbReference type="NCBI Taxonomy" id="2015901"/>
    <lineage>
        <taxon>Bacteria</taxon>
        <taxon>Bacillati</taxon>
        <taxon>Bacillota</taxon>
        <taxon>Erysipelotrichia</taxon>
        <taxon>Erysipelotrichales</taxon>
        <taxon>Erysipelotrichaceae</taxon>
        <taxon>Massilicoli</taxon>
    </lineage>
</organism>
<dbReference type="PANTHER" id="PTHR47245:SF2">
    <property type="entry name" value="PEPTIDYL-PROLYL CIS-TRANS ISOMERASE HP_0175-RELATED"/>
    <property type="match status" value="1"/>
</dbReference>
<dbReference type="SUPFAM" id="SSF54534">
    <property type="entry name" value="FKBP-like"/>
    <property type="match status" value="1"/>
</dbReference>
<dbReference type="EC" id="5.2.1.8" evidence="4"/>
<feature type="transmembrane region" description="Helical" evidence="2">
    <location>
        <begin position="9"/>
        <end position="27"/>
    </location>
</feature>
<evidence type="ECO:0000256" key="1">
    <source>
        <dbReference type="PROSITE-ProRule" id="PRU00278"/>
    </source>
</evidence>
<keyword evidence="1" id="KW-0697">Rotamase</keyword>
<evidence type="ECO:0000313" key="4">
    <source>
        <dbReference type="EMBL" id="MCQ5120950.1"/>
    </source>
</evidence>
<dbReference type="EMBL" id="JANGCH010000002">
    <property type="protein sequence ID" value="MCQ5120950.1"/>
    <property type="molecule type" value="Genomic_DNA"/>
</dbReference>
<dbReference type="PROSITE" id="PS50198">
    <property type="entry name" value="PPIC_PPIASE_2"/>
    <property type="match status" value="1"/>
</dbReference>
<evidence type="ECO:0000259" key="3">
    <source>
        <dbReference type="PROSITE" id="PS50198"/>
    </source>
</evidence>
<keyword evidence="2" id="KW-0812">Transmembrane</keyword>
<keyword evidence="2" id="KW-1133">Transmembrane helix</keyword>
<keyword evidence="5" id="KW-1185">Reference proteome</keyword>
<dbReference type="InterPro" id="IPR000297">
    <property type="entry name" value="PPIase_PpiC"/>
</dbReference>
<protein>
    <submittedName>
        <fullName evidence="4">Peptidylprolyl isomerase</fullName>
        <ecNumber evidence="4">5.2.1.8</ecNumber>
    </submittedName>
</protein>
<dbReference type="Pfam" id="PF00639">
    <property type="entry name" value="Rotamase"/>
    <property type="match status" value="1"/>
</dbReference>
<keyword evidence="1 4" id="KW-0413">Isomerase</keyword>
<reference evidence="4 5" key="1">
    <citation type="submission" date="2022-06" db="EMBL/GenBank/DDBJ databases">
        <title>Isolation of gut microbiota from human fecal samples.</title>
        <authorList>
            <person name="Pamer E.G."/>
            <person name="Barat B."/>
            <person name="Waligurski E."/>
            <person name="Medina S."/>
            <person name="Paddock L."/>
            <person name="Mostad J."/>
        </authorList>
    </citation>
    <scope>NUCLEOTIDE SEQUENCE [LARGE SCALE GENOMIC DNA]</scope>
    <source>
        <strain evidence="4 5">DFI.6.1</strain>
    </source>
</reference>
<accession>A0ABT1SIB6</accession>
<dbReference type="Gene3D" id="3.10.50.40">
    <property type="match status" value="1"/>
</dbReference>
<dbReference type="Proteomes" id="UP001524435">
    <property type="component" value="Unassembled WGS sequence"/>
</dbReference>
<feature type="domain" description="PpiC" evidence="3">
    <location>
        <begin position="162"/>
        <end position="266"/>
    </location>
</feature>
<dbReference type="InterPro" id="IPR046357">
    <property type="entry name" value="PPIase_dom_sf"/>
</dbReference>
<name>A0ABT1SIB6_9FIRM</name>
<dbReference type="InterPro" id="IPR050245">
    <property type="entry name" value="PrsA_foldase"/>
</dbReference>
<evidence type="ECO:0000256" key="2">
    <source>
        <dbReference type="SAM" id="Phobius"/>
    </source>
</evidence>
<proteinExistence type="predicted"/>
<dbReference type="GO" id="GO:0003755">
    <property type="term" value="F:peptidyl-prolyl cis-trans isomerase activity"/>
    <property type="evidence" value="ECO:0007669"/>
    <property type="project" value="UniProtKB-EC"/>
</dbReference>
<dbReference type="RefSeq" id="WP_256197320.1">
    <property type="nucleotide sequence ID" value="NZ_JANGCH010000002.1"/>
</dbReference>
<sequence length="326" mass="36380">MIEVLKKQWFVVLIALIFTSFAIYYIYDTNKGKLPGKSIDGKDVVATIGEQTITADDLYEGLDKTMSGSVASVYFSRYVADQSVETTDALKEEAKTNAEGYRSYVEQTYGTATDDMIAASLKQLNFDSLEDYFLIEAKKTKLYQDYYDKHLEELFQPLCEEKNGRVLSHILIKMDDAENPTEEELAKIEKVDAALAEGEDFGDVAEKYSDDSSASNSGLLGYSDDDTSYVTAFKETAATLKKGEVSDWVKVTSTNYSGWHKILCVEDSYEGIIENKDVKESIYSAIESANSTIRSEIIWKAGKKLDISFADKELKAALLEALGLDE</sequence>
<evidence type="ECO:0000313" key="5">
    <source>
        <dbReference type="Proteomes" id="UP001524435"/>
    </source>
</evidence>
<comment type="caution">
    <text evidence="4">The sequence shown here is derived from an EMBL/GenBank/DDBJ whole genome shotgun (WGS) entry which is preliminary data.</text>
</comment>
<gene>
    <name evidence="4" type="ORF">NE663_01585</name>
</gene>
<keyword evidence="2" id="KW-0472">Membrane</keyword>